<dbReference type="OrthoDB" id="1918at2759"/>
<feature type="region of interest" description="Disordered" evidence="1">
    <location>
        <begin position="889"/>
        <end position="908"/>
    </location>
</feature>
<dbReference type="AlphaFoldDB" id="A0A1Y1W1J3"/>
<feature type="compositionally biased region" description="Low complexity" evidence="1">
    <location>
        <begin position="769"/>
        <end position="780"/>
    </location>
</feature>
<feature type="region of interest" description="Disordered" evidence="1">
    <location>
        <begin position="440"/>
        <end position="463"/>
    </location>
</feature>
<dbReference type="STRING" id="61395.A0A1Y1W1J3"/>
<dbReference type="EMBL" id="MCFD01000013">
    <property type="protein sequence ID" value="ORX67096.1"/>
    <property type="molecule type" value="Genomic_DNA"/>
</dbReference>
<dbReference type="Gene3D" id="2.60.40.640">
    <property type="match status" value="1"/>
</dbReference>
<name>A0A1Y1W1J3_9FUNG</name>
<gene>
    <name evidence="2" type="ORF">DL89DRAFT_52102</name>
</gene>
<dbReference type="Pfam" id="PF08737">
    <property type="entry name" value="Rgp1"/>
    <property type="match status" value="1"/>
</dbReference>
<dbReference type="RefSeq" id="XP_040741018.1">
    <property type="nucleotide sequence ID" value="XM_040891764.1"/>
</dbReference>
<proteinExistence type="predicted"/>
<reference evidence="2 3" key="1">
    <citation type="submission" date="2016-07" db="EMBL/GenBank/DDBJ databases">
        <title>Pervasive Adenine N6-methylation of Active Genes in Fungi.</title>
        <authorList>
            <consortium name="DOE Joint Genome Institute"/>
            <person name="Mondo S.J."/>
            <person name="Dannebaum R.O."/>
            <person name="Kuo R.C."/>
            <person name="Labutti K."/>
            <person name="Haridas S."/>
            <person name="Kuo A."/>
            <person name="Salamov A."/>
            <person name="Ahrendt S.R."/>
            <person name="Lipzen A."/>
            <person name="Sullivan W."/>
            <person name="Andreopoulos W.B."/>
            <person name="Clum A."/>
            <person name="Lindquist E."/>
            <person name="Daum C."/>
            <person name="Ramamoorthy G.K."/>
            <person name="Gryganskyi A."/>
            <person name="Culley D."/>
            <person name="Magnuson J.K."/>
            <person name="James T.Y."/>
            <person name="O'Malley M.A."/>
            <person name="Stajich J.E."/>
            <person name="Spatafora J.W."/>
            <person name="Visel A."/>
            <person name="Grigoriev I.V."/>
        </authorList>
    </citation>
    <scope>NUCLEOTIDE SEQUENCE [LARGE SCALE GENOMIC DNA]</scope>
    <source>
        <strain evidence="2 3">ATCC 12442</strain>
    </source>
</reference>
<dbReference type="InterPro" id="IPR014848">
    <property type="entry name" value="Rgp1"/>
</dbReference>
<feature type="region of interest" description="Disordered" evidence="1">
    <location>
        <begin position="513"/>
        <end position="538"/>
    </location>
</feature>
<dbReference type="Proteomes" id="UP000193922">
    <property type="component" value="Unassembled WGS sequence"/>
</dbReference>
<comment type="caution">
    <text evidence="2">The sequence shown here is derived from an EMBL/GenBank/DDBJ whole genome shotgun (WGS) entry which is preliminary data.</text>
</comment>
<feature type="compositionally biased region" description="Polar residues" evidence="1">
    <location>
        <begin position="443"/>
        <end position="460"/>
    </location>
</feature>
<dbReference type="PANTHER" id="PTHR12507">
    <property type="entry name" value="REDUCED GROWTH PHENOTYPE 1 RGP1, YEAST -RELATED"/>
    <property type="match status" value="1"/>
</dbReference>
<evidence type="ECO:0000256" key="1">
    <source>
        <dbReference type="SAM" id="MobiDB-lite"/>
    </source>
</evidence>
<feature type="region of interest" description="Disordered" evidence="1">
    <location>
        <begin position="315"/>
        <end position="335"/>
    </location>
</feature>
<dbReference type="InterPro" id="IPR014756">
    <property type="entry name" value="Ig_E-set"/>
</dbReference>
<feature type="region of interest" description="Disordered" evidence="1">
    <location>
        <begin position="684"/>
        <end position="717"/>
    </location>
</feature>
<dbReference type="InterPro" id="IPR014752">
    <property type="entry name" value="Arrestin-like_C"/>
</dbReference>
<feature type="compositionally biased region" description="Low complexity" evidence="1">
    <location>
        <begin position="110"/>
        <end position="122"/>
    </location>
</feature>
<organism evidence="2 3">
    <name type="scientific">Linderina pennispora</name>
    <dbReference type="NCBI Taxonomy" id="61395"/>
    <lineage>
        <taxon>Eukaryota</taxon>
        <taxon>Fungi</taxon>
        <taxon>Fungi incertae sedis</taxon>
        <taxon>Zoopagomycota</taxon>
        <taxon>Kickxellomycotina</taxon>
        <taxon>Kickxellomycetes</taxon>
        <taxon>Kickxellales</taxon>
        <taxon>Kickxellaceae</taxon>
        <taxon>Linderina</taxon>
    </lineage>
</organism>
<sequence>MGLTITATFEKQGIYFAGDTLECHVRFANERSTQTLSAIRAANAPSGPARTQVLAPRQQAALSFATSAGHTDTGGRVQNGLAGGANLDGGPEHSTIPGNSRGPRRSSAWTGRRTTAGAKTGGLSVFPALGEGSVASTEHSPRLGAVSRRASGRNGLGLGLDGWSDRKPSTVRDGDLRLAKSPMLGGGPQNRAAEPSQFPRLSTSSVLSNPSGSLASWFSLGNRAAAQESARRVPNDGTASDSGGLLGSLWRNISGSNPPSRPATRAGSVAADEGMERLAIGFAEASGSLMLSPSYIKPEQMDLLLQNSGTATDANGAASPTLMGGGMGSSTPTTPSAGKAIPLLISSPTVLFSELALGTGESQTFSLKIQLPTTLPPSFRGRSARVSYELVVVAKRSMLESSAYVVRIPFRVQAFVDANGKLREYGLARPVRLAPDQSRVAFQESQPGATPRNHSPSLVTDTAEPSACAASEAVVPTSDALSSDALCAQLAQSAFLKAMLQHVELDAASRSSDGTVPAIDISGPPASSDSGELSKQHIRDECRRRAPVAFSLSQGGRAVASVWLPKRSYQLGDMVSGRIEVHVANVHVYQVSIWLESVEHIGERFSLHSDQRTEELTRRVHGEHHEFCRSTQTTGFALTTLPAAQASFQSAIVSNAWQLRIELIIGMPGASICDLRLSNSTVFPPAKHLGSRASASRTLPMSPASPHPQTVGRPNGLKADRRYTVSISPIALATPLTAPARPSDTASERPPRPPHTAGEVETTGHPMARTGSSGRTRSSTFSDNTAHALPSPLLVSRNGASRPPTSNGVVPGSPALRSAPLPLTDQVPKTPGKLSPIIEASSLPQTAPLPTHAPKRSMRRRFDIVPAVHTQTLSCTVAVQMHPALARPPGTGRSFTIDLSQRGLQTGR</sequence>
<accession>A0A1Y1W1J3</accession>
<feature type="compositionally biased region" description="Basic and acidic residues" evidence="1">
    <location>
        <begin position="163"/>
        <end position="178"/>
    </location>
</feature>
<dbReference type="GeneID" id="63808412"/>
<evidence type="ECO:0000313" key="3">
    <source>
        <dbReference type="Proteomes" id="UP000193922"/>
    </source>
</evidence>
<dbReference type="SUPFAM" id="SSF81296">
    <property type="entry name" value="E set domains"/>
    <property type="match status" value="1"/>
</dbReference>
<protein>
    <submittedName>
        <fullName evidence="2">Rgp1-domain-containing protein</fullName>
    </submittedName>
</protein>
<feature type="compositionally biased region" description="Polar residues" evidence="1">
    <location>
        <begin position="893"/>
        <end position="908"/>
    </location>
</feature>
<keyword evidence="3" id="KW-1185">Reference proteome</keyword>
<feature type="region of interest" description="Disordered" evidence="1">
    <location>
        <begin position="734"/>
        <end position="857"/>
    </location>
</feature>
<feature type="region of interest" description="Disordered" evidence="1">
    <location>
        <begin position="81"/>
        <end position="205"/>
    </location>
</feature>
<evidence type="ECO:0000313" key="2">
    <source>
        <dbReference type="EMBL" id="ORX67096.1"/>
    </source>
</evidence>